<evidence type="ECO:0000313" key="4">
    <source>
        <dbReference type="Proteomes" id="UP001301958"/>
    </source>
</evidence>
<feature type="non-terminal residue" evidence="3">
    <location>
        <position position="161"/>
    </location>
</feature>
<dbReference type="InterPro" id="IPR001763">
    <property type="entry name" value="Rhodanese-like_dom"/>
</dbReference>
<dbReference type="Gene3D" id="3.40.250.10">
    <property type="entry name" value="Rhodanese-like domain"/>
    <property type="match status" value="1"/>
</dbReference>
<evidence type="ECO:0000259" key="2">
    <source>
        <dbReference type="PROSITE" id="PS50206"/>
    </source>
</evidence>
<evidence type="ECO:0000313" key="3">
    <source>
        <dbReference type="EMBL" id="KAK4220425.1"/>
    </source>
</evidence>
<dbReference type="SUPFAM" id="SSF52821">
    <property type="entry name" value="Rhodanese/Cell cycle control phosphatase"/>
    <property type="match status" value="1"/>
</dbReference>
<proteinExistence type="predicted"/>
<feature type="domain" description="Rhodanese" evidence="2">
    <location>
        <begin position="105"/>
        <end position="134"/>
    </location>
</feature>
<dbReference type="PROSITE" id="PS50206">
    <property type="entry name" value="RHODANESE_3"/>
    <property type="match status" value="1"/>
</dbReference>
<reference evidence="3" key="2">
    <citation type="submission" date="2023-05" db="EMBL/GenBank/DDBJ databases">
        <authorList>
            <consortium name="Lawrence Berkeley National Laboratory"/>
            <person name="Steindorff A."/>
            <person name="Hensen N."/>
            <person name="Bonometti L."/>
            <person name="Westerberg I."/>
            <person name="Brannstrom I.O."/>
            <person name="Guillou S."/>
            <person name="Cros-Aarteil S."/>
            <person name="Calhoun S."/>
            <person name="Haridas S."/>
            <person name="Kuo A."/>
            <person name="Mondo S."/>
            <person name="Pangilinan J."/>
            <person name="Riley R."/>
            <person name="Labutti K."/>
            <person name="Andreopoulos B."/>
            <person name="Lipzen A."/>
            <person name="Chen C."/>
            <person name="Yanf M."/>
            <person name="Daum C."/>
            <person name="Ng V."/>
            <person name="Clum A."/>
            <person name="Ohm R."/>
            <person name="Martin F."/>
            <person name="Silar P."/>
            <person name="Natvig D."/>
            <person name="Lalanne C."/>
            <person name="Gautier V."/>
            <person name="Ament-Velasquez S.L."/>
            <person name="Kruys A."/>
            <person name="Hutchinson M.I."/>
            <person name="Powell A.J."/>
            <person name="Barry K."/>
            <person name="Miller A.N."/>
            <person name="Grigoriev I.V."/>
            <person name="Debuchy R."/>
            <person name="Gladieux P."/>
            <person name="Thoren M.H."/>
            <person name="Johannesson H."/>
        </authorList>
    </citation>
    <scope>NUCLEOTIDE SEQUENCE</scope>
    <source>
        <strain evidence="3">CBS 990.96</strain>
    </source>
</reference>
<feature type="non-terminal residue" evidence="3">
    <location>
        <position position="1"/>
    </location>
</feature>
<organism evidence="3 4">
    <name type="scientific">Podospora fimiseda</name>
    <dbReference type="NCBI Taxonomy" id="252190"/>
    <lineage>
        <taxon>Eukaryota</taxon>
        <taxon>Fungi</taxon>
        <taxon>Dikarya</taxon>
        <taxon>Ascomycota</taxon>
        <taxon>Pezizomycotina</taxon>
        <taxon>Sordariomycetes</taxon>
        <taxon>Sordariomycetidae</taxon>
        <taxon>Sordariales</taxon>
        <taxon>Podosporaceae</taxon>
        <taxon>Podospora</taxon>
    </lineage>
</organism>
<comment type="caution">
    <text evidence="3">The sequence shown here is derived from an EMBL/GenBank/DDBJ whole genome shotgun (WGS) entry which is preliminary data.</text>
</comment>
<gene>
    <name evidence="3" type="ORF">QBC38DRAFT_462659</name>
</gene>
<dbReference type="InterPro" id="IPR036873">
    <property type="entry name" value="Rhodanese-like_dom_sf"/>
</dbReference>
<feature type="compositionally biased region" description="Low complexity" evidence="1">
    <location>
        <begin position="65"/>
        <end position="75"/>
    </location>
</feature>
<evidence type="ECO:0000256" key="1">
    <source>
        <dbReference type="SAM" id="MobiDB-lite"/>
    </source>
</evidence>
<protein>
    <recommendedName>
        <fullName evidence="2">Rhodanese domain-containing protein</fullName>
    </recommendedName>
</protein>
<dbReference type="EMBL" id="MU865835">
    <property type="protein sequence ID" value="KAK4220425.1"/>
    <property type="molecule type" value="Genomic_DNA"/>
</dbReference>
<dbReference type="AlphaFoldDB" id="A0AAN6YKY9"/>
<keyword evidence="4" id="KW-1185">Reference proteome</keyword>
<accession>A0AAN6YKY9</accession>
<feature type="region of interest" description="Disordered" evidence="1">
    <location>
        <begin position="51"/>
        <end position="75"/>
    </location>
</feature>
<dbReference type="Proteomes" id="UP001301958">
    <property type="component" value="Unassembled WGS sequence"/>
</dbReference>
<reference evidence="3" key="1">
    <citation type="journal article" date="2023" name="Mol. Phylogenet. Evol.">
        <title>Genome-scale phylogeny and comparative genomics of the fungal order Sordariales.</title>
        <authorList>
            <person name="Hensen N."/>
            <person name="Bonometti L."/>
            <person name="Westerberg I."/>
            <person name="Brannstrom I.O."/>
            <person name="Guillou S."/>
            <person name="Cros-Aarteil S."/>
            <person name="Calhoun S."/>
            <person name="Haridas S."/>
            <person name="Kuo A."/>
            <person name="Mondo S."/>
            <person name="Pangilinan J."/>
            <person name="Riley R."/>
            <person name="LaButti K."/>
            <person name="Andreopoulos B."/>
            <person name="Lipzen A."/>
            <person name="Chen C."/>
            <person name="Yan M."/>
            <person name="Daum C."/>
            <person name="Ng V."/>
            <person name="Clum A."/>
            <person name="Steindorff A."/>
            <person name="Ohm R.A."/>
            <person name="Martin F."/>
            <person name="Silar P."/>
            <person name="Natvig D.O."/>
            <person name="Lalanne C."/>
            <person name="Gautier V."/>
            <person name="Ament-Velasquez S.L."/>
            <person name="Kruys A."/>
            <person name="Hutchinson M.I."/>
            <person name="Powell A.J."/>
            <person name="Barry K."/>
            <person name="Miller A.N."/>
            <person name="Grigoriev I.V."/>
            <person name="Debuchy R."/>
            <person name="Gladieux P."/>
            <person name="Hiltunen Thoren M."/>
            <person name="Johannesson H."/>
        </authorList>
    </citation>
    <scope>NUCLEOTIDE SEQUENCE</scope>
    <source>
        <strain evidence="3">CBS 990.96</strain>
    </source>
</reference>
<name>A0AAN6YKY9_9PEZI</name>
<sequence length="161" mass="17446">CLLSVDQDPYEERWFLEPSQALDLISSSSSSHPIPTTNPICDIPSSCGCHSPLSSTDSSTDDNTPDYLSLSSPSTSCESILSEESSSSSLFSNITTPSITSTASASSQLKIIDLRPKELYETDHLDGAVNLDLPLTKADFYGDAKAVAERWGELKECFDRE</sequence>